<feature type="transmembrane region" description="Helical" evidence="1">
    <location>
        <begin position="7"/>
        <end position="31"/>
    </location>
</feature>
<organism evidence="5 6">
    <name type="scientific">Brevibacillus reuszeri</name>
    <dbReference type="NCBI Taxonomy" id="54915"/>
    <lineage>
        <taxon>Bacteria</taxon>
        <taxon>Bacillati</taxon>
        <taxon>Bacillota</taxon>
        <taxon>Bacilli</taxon>
        <taxon>Bacillales</taxon>
        <taxon>Paenibacillaceae</taxon>
        <taxon>Brevibacillus</taxon>
    </lineage>
</organism>
<dbReference type="InterPro" id="IPR003594">
    <property type="entry name" value="HATPase_dom"/>
</dbReference>
<dbReference type="PANTHER" id="PTHR34220">
    <property type="entry name" value="SENSOR HISTIDINE KINASE YPDA"/>
    <property type="match status" value="1"/>
</dbReference>
<dbReference type="PANTHER" id="PTHR34220:SF7">
    <property type="entry name" value="SENSOR HISTIDINE KINASE YPDA"/>
    <property type="match status" value="1"/>
</dbReference>
<dbReference type="Gene3D" id="3.30.565.10">
    <property type="entry name" value="Histidine kinase-like ATPase, C-terminal domain"/>
    <property type="match status" value="1"/>
</dbReference>
<feature type="domain" description="Histidine kinase/HSP90-like ATPase" evidence="2">
    <location>
        <begin position="154"/>
        <end position="236"/>
    </location>
</feature>
<evidence type="ECO:0000313" key="4">
    <source>
        <dbReference type="EMBL" id="GED70002.1"/>
    </source>
</evidence>
<reference evidence="6" key="1">
    <citation type="submission" date="2015-07" db="EMBL/GenBank/DDBJ databases">
        <title>Genome sequencing project for genomic taxonomy and phylogenomics of Bacillus-like bacteria.</title>
        <authorList>
            <person name="Liu B."/>
            <person name="Wang J."/>
            <person name="Zhu Y."/>
            <person name="Liu G."/>
            <person name="Chen Q."/>
            <person name="Chen Z."/>
            <person name="Lan J."/>
            <person name="Che J."/>
            <person name="Ge C."/>
            <person name="Shi H."/>
            <person name="Pan Z."/>
            <person name="Liu X."/>
        </authorList>
    </citation>
    <scope>NUCLEOTIDE SEQUENCE [LARGE SCALE GENOMIC DNA]</scope>
    <source>
        <strain evidence="6">DSM 9887</strain>
    </source>
</reference>
<evidence type="ECO:0000313" key="6">
    <source>
        <dbReference type="Proteomes" id="UP000036834"/>
    </source>
</evidence>
<dbReference type="GO" id="GO:0016020">
    <property type="term" value="C:membrane"/>
    <property type="evidence" value="ECO:0007669"/>
    <property type="project" value="InterPro"/>
</dbReference>
<dbReference type="Pfam" id="PF06580">
    <property type="entry name" value="His_kinase"/>
    <property type="match status" value="1"/>
</dbReference>
<reference evidence="4 7" key="3">
    <citation type="submission" date="2019-06" db="EMBL/GenBank/DDBJ databases">
        <title>Whole genome shotgun sequence of Brevibacillus reuszeri NBRC 15719.</title>
        <authorList>
            <person name="Hosoyama A."/>
            <person name="Uohara A."/>
            <person name="Ohji S."/>
            <person name="Ichikawa N."/>
        </authorList>
    </citation>
    <scope>NUCLEOTIDE SEQUENCE [LARGE SCALE GENOMIC DNA]</scope>
    <source>
        <strain evidence="4 7">NBRC 15719</strain>
    </source>
</reference>
<evidence type="ECO:0000259" key="3">
    <source>
        <dbReference type="Pfam" id="PF06580"/>
    </source>
</evidence>
<dbReference type="OrthoDB" id="9776552at2"/>
<proteinExistence type="predicted"/>
<dbReference type="Proteomes" id="UP000319578">
    <property type="component" value="Unassembled WGS sequence"/>
</dbReference>
<keyword evidence="1" id="KW-0472">Membrane</keyword>
<name>A0A0K9YPJ6_9BACL</name>
<reference evidence="5" key="2">
    <citation type="submission" date="2015-07" db="EMBL/GenBank/DDBJ databases">
        <title>MeaNS - Measles Nucleotide Surveillance Program.</title>
        <authorList>
            <person name="Tran T."/>
            <person name="Druce J."/>
        </authorList>
    </citation>
    <scope>NUCLEOTIDE SEQUENCE</scope>
    <source>
        <strain evidence="5">DSM 9887</strain>
    </source>
</reference>
<dbReference type="RefSeq" id="WP_049739566.1">
    <property type="nucleotide sequence ID" value="NZ_BJON01000014.1"/>
</dbReference>
<evidence type="ECO:0000256" key="1">
    <source>
        <dbReference type="SAM" id="Phobius"/>
    </source>
</evidence>
<comment type="caution">
    <text evidence="5">The sequence shown here is derived from an EMBL/GenBank/DDBJ whole genome shotgun (WGS) entry which is preliminary data.</text>
</comment>
<keyword evidence="7" id="KW-1185">Reference proteome</keyword>
<dbReference type="GO" id="GO:0000155">
    <property type="term" value="F:phosphorelay sensor kinase activity"/>
    <property type="evidence" value="ECO:0007669"/>
    <property type="project" value="InterPro"/>
</dbReference>
<feature type="domain" description="Signal transduction histidine kinase internal region" evidence="3">
    <location>
        <begin position="58"/>
        <end position="134"/>
    </location>
</feature>
<dbReference type="InterPro" id="IPR050640">
    <property type="entry name" value="Bact_2-comp_sensor_kinase"/>
</dbReference>
<evidence type="ECO:0000259" key="2">
    <source>
        <dbReference type="Pfam" id="PF02518"/>
    </source>
</evidence>
<sequence length="262" mass="29380">MLLSLNLFTLVIVLGIVGGIIGLTTIVVILITEKEIDYLEVEKKRAELEVLLKESKFLQLSSQIRPHFLFNALNIISTLIRIDKKREAEQATYAIASLMRYHLKEAGPLVTVREELEYVKHYLTLQELRFGTRLTWHIRANDDVLELPIPLLTIQPLVENACIHGVEPQITGGTIALTATYGQGVLQIAVADNGAGISERVLEEFEHWKVTYHSGEGKLRIGLKNVHSRLVHHFGKESGLSITRLMAGTVSQIKIEYRGVEA</sequence>
<accession>A0A0K9YPJ6</accession>
<dbReference type="EMBL" id="BJON01000014">
    <property type="protein sequence ID" value="GED70002.1"/>
    <property type="molecule type" value="Genomic_DNA"/>
</dbReference>
<dbReference type="EMBL" id="LGIQ01000009">
    <property type="protein sequence ID" value="KNB70572.1"/>
    <property type="molecule type" value="Genomic_DNA"/>
</dbReference>
<evidence type="ECO:0000313" key="5">
    <source>
        <dbReference type="EMBL" id="KNB70572.1"/>
    </source>
</evidence>
<gene>
    <name evidence="5" type="ORF">ADS79_16815</name>
    <name evidence="4" type="ORF">BRE01_37040</name>
</gene>
<keyword evidence="1" id="KW-1133">Transmembrane helix</keyword>
<keyword evidence="1" id="KW-0812">Transmembrane</keyword>
<dbReference type="InterPro" id="IPR036890">
    <property type="entry name" value="HATPase_C_sf"/>
</dbReference>
<dbReference type="AlphaFoldDB" id="A0A0K9YPJ6"/>
<protein>
    <submittedName>
        <fullName evidence="5">Uncharacterized protein</fullName>
    </submittedName>
</protein>
<dbReference type="STRING" id="54915.ADS79_16815"/>
<evidence type="ECO:0000313" key="7">
    <source>
        <dbReference type="Proteomes" id="UP000319578"/>
    </source>
</evidence>
<dbReference type="PATRIC" id="fig|54915.3.peg.2422"/>
<dbReference type="SUPFAM" id="SSF55874">
    <property type="entry name" value="ATPase domain of HSP90 chaperone/DNA topoisomerase II/histidine kinase"/>
    <property type="match status" value="1"/>
</dbReference>
<dbReference type="Proteomes" id="UP000036834">
    <property type="component" value="Unassembled WGS sequence"/>
</dbReference>
<dbReference type="InterPro" id="IPR010559">
    <property type="entry name" value="Sig_transdc_His_kin_internal"/>
</dbReference>
<dbReference type="Pfam" id="PF02518">
    <property type="entry name" value="HATPase_c"/>
    <property type="match status" value="1"/>
</dbReference>